<dbReference type="RefSeq" id="WP_120021645.1">
    <property type="nucleotide sequence ID" value="NZ_QZFV01000021.1"/>
</dbReference>
<evidence type="ECO:0000256" key="1">
    <source>
        <dbReference type="ARBA" id="ARBA00010617"/>
    </source>
</evidence>
<keyword evidence="2" id="KW-0349">Heme</keyword>
<keyword evidence="2" id="KW-0479">Metal-binding</keyword>
<reference evidence="4 5" key="1">
    <citation type="submission" date="2018-09" db="EMBL/GenBank/DDBJ databases">
        <title>YIM PH 21725 draft genome.</title>
        <authorList>
            <person name="Miao C."/>
        </authorList>
    </citation>
    <scope>NUCLEOTIDE SEQUENCE [LARGE SCALE GENOMIC DNA]</scope>
    <source>
        <strain evidence="5">YIM PH21725</strain>
    </source>
</reference>
<evidence type="ECO:0000313" key="5">
    <source>
        <dbReference type="Proteomes" id="UP000285112"/>
    </source>
</evidence>
<dbReference type="EMBL" id="QZFV01000021">
    <property type="protein sequence ID" value="RJQ91304.1"/>
    <property type="molecule type" value="Genomic_DNA"/>
</dbReference>
<name>A0A419IBC6_9PSEU</name>
<organism evidence="4 5">
    <name type="scientific">Amycolatopsis panacis</name>
    <dbReference type="NCBI Taxonomy" id="2340917"/>
    <lineage>
        <taxon>Bacteria</taxon>
        <taxon>Bacillati</taxon>
        <taxon>Actinomycetota</taxon>
        <taxon>Actinomycetes</taxon>
        <taxon>Pseudonocardiales</taxon>
        <taxon>Pseudonocardiaceae</taxon>
        <taxon>Amycolatopsis</taxon>
    </lineage>
</organism>
<dbReference type="PRINTS" id="PR00359">
    <property type="entry name" value="BP450"/>
</dbReference>
<evidence type="ECO:0000256" key="3">
    <source>
        <dbReference type="SAM" id="MobiDB-lite"/>
    </source>
</evidence>
<dbReference type="GO" id="GO:0016705">
    <property type="term" value="F:oxidoreductase activity, acting on paired donors, with incorporation or reduction of molecular oxygen"/>
    <property type="evidence" value="ECO:0007669"/>
    <property type="project" value="InterPro"/>
</dbReference>
<proteinExistence type="inferred from homology"/>
<feature type="compositionally biased region" description="Basic and acidic residues" evidence="3">
    <location>
        <begin position="1"/>
        <end position="12"/>
    </location>
</feature>
<dbReference type="GO" id="GO:0020037">
    <property type="term" value="F:heme binding"/>
    <property type="evidence" value="ECO:0007669"/>
    <property type="project" value="InterPro"/>
</dbReference>
<dbReference type="OrthoDB" id="4508142at2"/>
<dbReference type="InterPro" id="IPR017972">
    <property type="entry name" value="Cyt_P450_CS"/>
</dbReference>
<dbReference type="PROSITE" id="PS00086">
    <property type="entry name" value="CYTOCHROME_P450"/>
    <property type="match status" value="1"/>
</dbReference>
<protein>
    <submittedName>
        <fullName evidence="4">Cytochrome P450</fullName>
    </submittedName>
</protein>
<dbReference type="Gene3D" id="1.10.630.10">
    <property type="entry name" value="Cytochrome P450"/>
    <property type="match status" value="1"/>
</dbReference>
<keyword evidence="2" id="KW-0560">Oxidoreductase</keyword>
<dbReference type="AlphaFoldDB" id="A0A419IBC6"/>
<dbReference type="GO" id="GO:0004497">
    <property type="term" value="F:monooxygenase activity"/>
    <property type="evidence" value="ECO:0007669"/>
    <property type="project" value="UniProtKB-KW"/>
</dbReference>
<keyword evidence="2" id="KW-0408">Iron</keyword>
<gene>
    <name evidence="4" type="ORF">D5S19_02240</name>
</gene>
<evidence type="ECO:0000256" key="2">
    <source>
        <dbReference type="RuleBase" id="RU000461"/>
    </source>
</evidence>
<dbReference type="InterPro" id="IPR036396">
    <property type="entry name" value="Cyt_P450_sf"/>
</dbReference>
<dbReference type="InterPro" id="IPR001128">
    <property type="entry name" value="Cyt_P450"/>
</dbReference>
<dbReference type="Pfam" id="PF00067">
    <property type="entry name" value="p450"/>
    <property type="match status" value="1"/>
</dbReference>
<keyword evidence="5" id="KW-1185">Reference proteome</keyword>
<accession>A0A419IBC6</accession>
<dbReference type="InterPro" id="IPR002397">
    <property type="entry name" value="Cyt_P450_B"/>
</dbReference>
<evidence type="ECO:0000313" key="4">
    <source>
        <dbReference type="EMBL" id="RJQ91304.1"/>
    </source>
</evidence>
<dbReference type="PANTHER" id="PTHR46696:SF6">
    <property type="entry name" value="P450, PUTATIVE (EUROFUNG)-RELATED"/>
    <property type="match status" value="1"/>
</dbReference>
<keyword evidence="2" id="KW-0503">Monooxygenase</keyword>
<dbReference type="PANTHER" id="PTHR46696">
    <property type="entry name" value="P450, PUTATIVE (EUROFUNG)-RELATED"/>
    <property type="match status" value="1"/>
</dbReference>
<sequence>MTAPDVHPRGESASEVPLPRYPFSTQGDRLAPELNTLRSRCPIARVTTNSGEEAWLVTGYELAQHVLRNRQFSRSVLAETNSPKQDTPILAPELLNAMNHLQKAGLRDETLQALGRTQPDLPADWVAQATHEGLNKMVQDGLPGDLQRHFAEWVAAQCLCRLLGLNFADREWLAIRADLDLTMVTPTTDELARNWEEIRVYMREHMAARHPGQPRGLLDRLADLKARTRGLTDTQLSNIAAVLYVSGYEDFASFLGVATLNLLQRPDMLDAARNHPETMPQCVEELLRYSVVLGNAIPRFVTQDTELGGATVKEGDMILLSLDAANYDPAAFTNPDTLDPARSPNPHLRFGYGRHHCPGAHLVRRHSDTAFRVLLDRFPALRLAAPEQEIPWHPNRMAIMPAQILATW</sequence>
<dbReference type="SUPFAM" id="SSF48264">
    <property type="entry name" value="Cytochrome P450"/>
    <property type="match status" value="1"/>
</dbReference>
<comment type="caution">
    <text evidence="4">The sequence shown here is derived from an EMBL/GenBank/DDBJ whole genome shotgun (WGS) entry which is preliminary data.</text>
</comment>
<dbReference type="GO" id="GO:0005506">
    <property type="term" value="F:iron ion binding"/>
    <property type="evidence" value="ECO:0007669"/>
    <property type="project" value="InterPro"/>
</dbReference>
<comment type="similarity">
    <text evidence="1 2">Belongs to the cytochrome P450 family.</text>
</comment>
<dbReference type="Proteomes" id="UP000285112">
    <property type="component" value="Unassembled WGS sequence"/>
</dbReference>
<feature type="region of interest" description="Disordered" evidence="3">
    <location>
        <begin position="1"/>
        <end position="27"/>
    </location>
</feature>